<evidence type="ECO:0000313" key="2">
    <source>
        <dbReference type="EMBL" id="EAU93382.1"/>
    </source>
</evidence>
<protein>
    <submittedName>
        <fullName evidence="2">Uncharacterized protein</fullName>
    </submittedName>
</protein>
<feature type="compositionally biased region" description="Polar residues" evidence="1">
    <location>
        <begin position="1"/>
        <end position="10"/>
    </location>
</feature>
<organism evidence="2 3">
    <name type="scientific">Coprinopsis cinerea (strain Okayama-7 / 130 / ATCC MYA-4618 / FGSC 9003)</name>
    <name type="common">Inky cap fungus</name>
    <name type="synonym">Hormographiella aspergillata</name>
    <dbReference type="NCBI Taxonomy" id="240176"/>
    <lineage>
        <taxon>Eukaryota</taxon>
        <taxon>Fungi</taxon>
        <taxon>Dikarya</taxon>
        <taxon>Basidiomycota</taxon>
        <taxon>Agaricomycotina</taxon>
        <taxon>Agaricomycetes</taxon>
        <taxon>Agaricomycetidae</taxon>
        <taxon>Agaricales</taxon>
        <taxon>Agaricineae</taxon>
        <taxon>Psathyrellaceae</taxon>
        <taxon>Coprinopsis</taxon>
    </lineage>
</organism>
<dbReference type="EMBL" id="AACS02000001">
    <property type="protein sequence ID" value="EAU93382.1"/>
    <property type="molecule type" value="Genomic_DNA"/>
</dbReference>
<dbReference type="Proteomes" id="UP000001861">
    <property type="component" value="Unassembled WGS sequence"/>
</dbReference>
<dbReference type="VEuPathDB" id="FungiDB:CC1G_04361"/>
<dbReference type="OrthoDB" id="3066663at2759"/>
<dbReference type="AlphaFoldDB" id="A8N0Q8"/>
<reference evidence="2 3" key="1">
    <citation type="journal article" date="2010" name="Proc. Natl. Acad. Sci. U.S.A.">
        <title>Insights into evolution of multicellular fungi from the assembled chromosomes of the mushroom Coprinopsis cinerea (Coprinus cinereus).</title>
        <authorList>
            <person name="Stajich J.E."/>
            <person name="Wilke S.K."/>
            <person name="Ahren D."/>
            <person name="Au C.H."/>
            <person name="Birren B.W."/>
            <person name="Borodovsky M."/>
            <person name="Burns C."/>
            <person name="Canback B."/>
            <person name="Casselton L.A."/>
            <person name="Cheng C.K."/>
            <person name="Deng J."/>
            <person name="Dietrich F.S."/>
            <person name="Fargo D.C."/>
            <person name="Farman M.L."/>
            <person name="Gathman A.C."/>
            <person name="Goldberg J."/>
            <person name="Guigo R."/>
            <person name="Hoegger P.J."/>
            <person name="Hooker J.B."/>
            <person name="Huggins A."/>
            <person name="James T.Y."/>
            <person name="Kamada T."/>
            <person name="Kilaru S."/>
            <person name="Kodira C."/>
            <person name="Kues U."/>
            <person name="Kupfer D."/>
            <person name="Kwan H.S."/>
            <person name="Lomsadze A."/>
            <person name="Li W."/>
            <person name="Lilly W.W."/>
            <person name="Ma L.J."/>
            <person name="Mackey A.J."/>
            <person name="Manning G."/>
            <person name="Martin F."/>
            <person name="Muraguchi H."/>
            <person name="Natvig D.O."/>
            <person name="Palmerini H."/>
            <person name="Ramesh M.A."/>
            <person name="Rehmeyer C.J."/>
            <person name="Roe B.A."/>
            <person name="Shenoy N."/>
            <person name="Stanke M."/>
            <person name="Ter-Hovhannisyan V."/>
            <person name="Tunlid A."/>
            <person name="Velagapudi R."/>
            <person name="Vision T.J."/>
            <person name="Zeng Q."/>
            <person name="Zolan M.E."/>
            <person name="Pukkila P.J."/>
        </authorList>
    </citation>
    <scope>NUCLEOTIDE SEQUENCE [LARGE SCALE GENOMIC DNA]</scope>
    <source>
        <strain evidence="3">Okayama-7 / 130 / ATCC MYA-4618 / FGSC 9003</strain>
    </source>
</reference>
<feature type="compositionally biased region" description="Low complexity" evidence="1">
    <location>
        <begin position="113"/>
        <end position="130"/>
    </location>
</feature>
<evidence type="ECO:0000313" key="3">
    <source>
        <dbReference type="Proteomes" id="UP000001861"/>
    </source>
</evidence>
<dbReference type="eggNOG" id="ENOG502R1D3">
    <property type="taxonomic scope" value="Eukaryota"/>
</dbReference>
<proteinExistence type="predicted"/>
<dbReference type="GeneID" id="6004812"/>
<comment type="caution">
    <text evidence="2">The sequence shown here is derived from an EMBL/GenBank/DDBJ whole genome shotgun (WGS) entry which is preliminary data.</text>
</comment>
<gene>
    <name evidence="2" type="ORF">CC1G_04361</name>
</gene>
<feature type="compositionally biased region" description="Low complexity" evidence="1">
    <location>
        <begin position="324"/>
        <end position="352"/>
    </location>
</feature>
<keyword evidence="3" id="KW-1185">Reference proteome</keyword>
<evidence type="ECO:0000256" key="1">
    <source>
        <dbReference type="SAM" id="MobiDB-lite"/>
    </source>
</evidence>
<feature type="region of interest" description="Disordered" evidence="1">
    <location>
        <begin position="300"/>
        <end position="367"/>
    </location>
</feature>
<name>A8N0Q8_COPC7</name>
<dbReference type="RefSeq" id="XP_001828390.1">
    <property type="nucleotide sequence ID" value="XM_001828338.2"/>
</dbReference>
<accession>A8N0Q8</accession>
<dbReference type="KEGG" id="cci:CC1G_04361"/>
<sequence length="405" mass="43156">MAAESPSNALNDAKEPEGVEKNNNDNGASRDSDTGEQDDQPCAVAGGPIADAESVCSPTLLSTVPGGEVEPAPQSVSEEPAGPEEPVEIGDIGDAAGSVPEPLPTSEEKESVSQEMPESSPSSSSQDQVETLASTSCVTLEDQKPTDAPAPESASSPPPLPDMQTTVAQAVAAFRPSPRDVISGIAPHLFDERRRRANQPRRSSVPTIYLYKRRPKASPLRKCVVIHSSLDADWDAWEKESKERIARAVPRGMRGMEIYFSKRGSSSSKASSSSNNLLTSPHRASIIDINLGVGFKSPLAPSPKIVTRSRSSSRRRAGEHSRSTSDSSHSSLEDGSSNESSPSSSSEDISISGGRKESSSFPWHKLKLRPKLGKEGRAFSFRKLMVKIKPARTGTTATENATNLQ</sequence>
<feature type="compositionally biased region" description="Basic and acidic residues" evidence="1">
    <location>
        <begin position="12"/>
        <end position="33"/>
    </location>
</feature>
<dbReference type="InParanoid" id="A8N0Q8"/>
<feature type="region of interest" description="Disordered" evidence="1">
    <location>
        <begin position="1"/>
        <end position="166"/>
    </location>
</feature>